<name>A0ABQ8RAN4_FUSEQ</name>
<evidence type="ECO:0000313" key="2">
    <source>
        <dbReference type="EMBL" id="KAJ4130325.1"/>
    </source>
</evidence>
<proteinExistence type="predicted"/>
<organism evidence="2 3">
    <name type="scientific">Fusarium equiseti</name>
    <name type="common">Fusarium scirpi</name>
    <dbReference type="NCBI Taxonomy" id="61235"/>
    <lineage>
        <taxon>Eukaryota</taxon>
        <taxon>Fungi</taxon>
        <taxon>Dikarya</taxon>
        <taxon>Ascomycota</taxon>
        <taxon>Pezizomycotina</taxon>
        <taxon>Sordariomycetes</taxon>
        <taxon>Hypocreomycetidae</taxon>
        <taxon>Hypocreales</taxon>
        <taxon>Nectriaceae</taxon>
        <taxon>Fusarium</taxon>
        <taxon>Fusarium incarnatum-equiseti species complex</taxon>
    </lineage>
</organism>
<reference evidence="2" key="1">
    <citation type="submission" date="2022-09" db="EMBL/GenBank/DDBJ databases">
        <title>Fusarium specimens isolated from Avocado Roots.</title>
        <authorList>
            <person name="Stajich J."/>
            <person name="Roper C."/>
            <person name="Heimlech-Rivalta G."/>
        </authorList>
    </citation>
    <scope>NUCLEOTIDE SEQUENCE</scope>
    <source>
        <strain evidence="2">CF00095</strain>
    </source>
</reference>
<dbReference type="SUPFAM" id="SSF81383">
    <property type="entry name" value="F-box domain"/>
    <property type="match status" value="1"/>
</dbReference>
<gene>
    <name evidence="2" type="ORF">NW768_007308</name>
</gene>
<dbReference type="SUPFAM" id="SSF48403">
    <property type="entry name" value="Ankyrin repeat"/>
    <property type="match status" value="1"/>
</dbReference>
<evidence type="ECO:0000313" key="3">
    <source>
        <dbReference type="Proteomes" id="UP001152024"/>
    </source>
</evidence>
<evidence type="ECO:0000259" key="1">
    <source>
        <dbReference type="PROSITE" id="PS50181"/>
    </source>
</evidence>
<dbReference type="InterPro" id="IPR036770">
    <property type="entry name" value="Ankyrin_rpt-contain_sf"/>
</dbReference>
<sequence length="203" mass="22273">MSAEQVTVFPIGDLPAELLLRVSSCLSFRSASRLARANKDFHRILNIELYKRSRKHGWLPLTFGACTDNTDTLALCIEAGAPVDFKLPTTMGSFRWCGESYYMVGGWRALRQAIHDNSPEAVKYLLDHGACPNSTPEELHGKGPGEPPLAIVFRRGPRAPVEAKAIAIALLDAGADASTVSETQREELLKMKEIVGYFAKGWA</sequence>
<dbReference type="InterPro" id="IPR036047">
    <property type="entry name" value="F-box-like_dom_sf"/>
</dbReference>
<feature type="domain" description="F-box" evidence="1">
    <location>
        <begin position="8"/>
        <end position="53"/>
    </location>
</feature>
<dbReference type="Pfam" id="PF00023">
    <property type="entry name" value="Ank"/>
    <property type="match status" value="1"/>
</dbReference>
<dbReference type="InterPro" id="IPR002110">
    <property type="entry name" value="Ankyrin_rpt"/>
</dbReference>
<comment type="caution">
    <text evidence="2">The sequence shown here is derived from an EMBL/GenBank/DDBJ whole genome shotgun (WGS) entry which is preliminary data.</text>
</comment>
<accession>A0ABQ8RAN4</accession>
<keyword evidence="3" id="KW-1185">Reference proteome</keyword>
<protein>
    <recommendedName>
        <fullName evidence="1">F-box domain-containing protein</fullName>
    </recommendedName>
</protein>
<dbReference type="SMART" id="SM00248">
    <property type="entry name" value="ANK"/>
    <property type="match status" value="2"/>
</dbReference>
<dbReference type="Proteomes" id="UP001152024">
    <property type="component" value="Unassembled WGS sequence"/>
</dbReference>
<dbReference type="Gene3D" id="1.25.40.20">
    <property type="entry name" value="Ankyrin repeat-containing domain"/>
    <property type="match status" value="1"/>
</dbReference>
<dbReference type="Pfam" id="PF12937">
    <property type="entry name" value="F-box-like"/>
    <property type="match status" value="1"/>
</dbReference>
<dbReference type="PROSITE" id="PS50181">
    <property type="entry name" value="FBOX"/>
    <property type="match status" value="1"/>
</dbReference>
<dbReference type="InterPro" id="IPR001810">
    <property type="entry name" value="F-box_dom"/>
</dbReference>
<dbReference type="EMBL" id="JAOQBH010000010">
    <property type="protein sequence ID" value="KAJ4130325.1"/>
    <property type="molecule type" value="Genomic_DNA"/>
</dbReference>
<dbReference type="CDD" id="cd09917">
    <property type="entry name" value="F-box_SF"/>
    <property type="match status" value="1"/>
</dbReference>